<accession>A0A9Q0M4T4</accession>
<dbReference type="Proteomes" id="UP001142055">
    <property type="component" value="Chromosome 3"/>
</dbReference>
<sequence length="518" mass="60783">MSSVFDPIHENLNSDILNSDLSFNYEQLDIELNHLLTTKDVSYEAELIDEMKDYLISIVPIINHVYNRFHSIVSIDGTGQQLLNILEPNLYWTGNWKLFLIDSITIACNYQQRLFHETFSDEKMVRDILALHIITSGLEQTLGNLVLTQSHFVPPLLKVLLTMPELENLIGIRLIRLLKTIVGPPITVNLRNILWHGFVNCTNHSSQKSLSKIDYSKFYYFLLAIVVSIGVNLKSNLLKLNEIPQRKLYNFDEFADRIQNLLDPIELDYVYFKNLVNQCPAIHHTLKPLWLAAIDMIFHSECSSFQNYSFCLLLPLLESNLRFLYCSLNGLSDRLLTAISHEYYVTFTEILSFDSLSEEEIVKGTELNKVELKNQNKLYHFLPKPLMIQLLDMIIFPEENIINFILIRSDEFDRCLLRSRQRSNFQTFQEKFPELINSLRNLFSYFEKWYQNLKFLTQQWNQESSVFEKSMKHLLKIAENVAQLSSITKNRWDKIMTLVNDQDQLLKTTDTLFYENFI</sequence>
<dbReference type="AlphaFoldDB" id="A0A9Q0M4T4"/>
<proteinExistence type="predicted"/>
<dbReference type="Pfam" id="PF13910">
    <property type="entry name" value="DUF4209"/>
    <property type="match status" value="1"/>
</dbReference>
<gene>
    <name evidence="2" type="ORF">RDWZM_009104</name>
</gene>
<dbReference type="PANTHER" id="PTHR31701:SF2">
    <property type="entry name" value="ENDOPLASMIC RETICULUM MEMBRANE-ASSOCIATED RNA DEGRADATION PROTEIN"/>
    <property type="match status" value="1"/>
</dbReference>
<evidence type="ECO:0000259" key="1">
    <source>
        <dbReference type="Pfam" id="PF13910"/>
    </source>
</evidence>
<protein>
    <recommendedName>
        <fullName evidence="1">DUF4209 domain-containing protein</fullName>
    </recommendedName>
</protein>
<comment type="caution">
    <text evidence="2">The sequence shown here is derived from an EMBL/GenBank/DDBJ whole genome shotgun (WGS) entry which is preliminary data.</text>
</comment>
<dbReference type="PANTHER" id="PTHR31701">
    <property type="entry name" value="ENDOPLASMIC RETICULUM MEMBRANE-ASSOCIATED RNA DEGRADATION PROTEIN"/>
    <property type="match status" value="1"/>
</dbReference>
<reference evidence="2" key="1">
    <citation type="submission" date="2022-12" db="EMBL/GenBank/DDBJ databases">
        <title>Genome assemblies of Blomia tropicalis.</title>
        <authorList>
            <person name="Cui Y."/>
        </authorList>
    </citation>
    <scope>NUCLEOTIDE SEQUENCE</scope>
    <source>
        <tissue evidence="2">Adult mites</tissue>
    </source>
</reference>
<keyword evidence="3" id="KW-1185">Reference proteome</keyword>
<dbReference type="OMA" id="TAISHEY"/>
<feature type="domain" description="DUF4209" evidence="1">
    <location>
        <begin position="147"/>
        <end position="207"/>
    </location>
</feature>
<evidence type="ECO:0000313" key="3">
    <source>
        <dbReference type="Proteomes" id="UP001142055"/>
    </source>
</evidence>
<evidence type="ECO:0000313" key="2">
    <source>
        <dbReference type="EMBL" id="KAJ6217947.1"/>
    </source>
</evidence>
<dbReference type="InterPro" id="IPR025209">
    <property type="entry name" value="DUF4209"/>
</dbReference>
<organism evidence="2 3">
    <name type="scientific">Blomia tropicalis</name>
    <name type="common">Mite</name>
    <dbReference type="NCBI Taxonomy" id="40697"/>
    <lineage>
        <taxon>Eukaryota</taxon>
        <taxon>Metazoa</taxon>
        <taxon>Ecdysozoa</taxon>
        <taxon>Arthropoda</taxon>
        <taxon>Chelicerata</taxon>
        <taxon>Arachnida</taxon>
        <taxon>Acari</taxon>
        <taxon>Acariformes</taxon>
        <taxon>Sarcoptiformes</taxon>
        <taxon>Astigmata</taxon>
        <taxon>Glycyphagoidea</taxon>
        <taxon>Echimyopodidae</taxon>
        <taxon>Blomia</taxon>
    </lineage>
</organism>
<dbReference type="EMBL" id="JAPWDV010000003">
    <property type="protein sequence ID" value="KAJ6217947.1"/>
    <property type="molecule type" value="Genomic_DNA"/>
</dbReference>
<dbReference type="InterPro" id="IPR039635">
    <property type="entry name" value="ERMARD"/>
</dbReference>
<name>A0A9Q0M4T4_BLOTA</name>